<evidence type="ECO:0000259" key="2">
    <source>
        <dbReference type="Pfam" id="PF12879"/>
    </source>
</evidence>
<sequence length="93" mass="10615">MNIDIHLEVLDEYQKGDMHSKKEDFLEFLVQEFMGSNFKEGENAPKEQVPSSDSGFTEEDFVPKEGVPMEQVPSSDSGFKVSDFGFREERLCS</sequence>
<evidence type="ECO:0000256" key="1">
    <source>
        <dbReference type="SAM" id="MobiDB-lite"/>
    </source>
</evidence>
<proteinExistence type="predicted"/>
<dbReference type="Proteomes" id="UP000092716">
    <property type="component" value="Chromosome 14"/>
</dbReference>
<gene>
    <name evidence="3" type="ORF">PCOAH_00052280</name>
</gene>
<accession>A0A1B1E7S8</accession>
<dbReference type="VEuPathDB" id="PlasmoDB:PCOAH_00052280"/>
<dbReference type="KEGG" id="pcot:PCOAH_00052280"/>
<dbReference type="OrthoDB" id="5981048at2759"/>
<organism evidence="3 4">
    <name type="scientific">Plasmodium coatneyi</name>
    <dbReference type="NCBI Taxonomy" id="208452"/>
    <lineage>
        <taxon>Eukaryota</taxon>
        <taxon>Sar</taxon>
        <taxon>Alveolata</taxon>
        <taxon>Apicomplexa</taxon>
        <taxon>Aconoidasida</taxon>
        <taxon>Haemosporida</taxon>
        <taxon>Plasmodiidae</taxon>
        <taxon>Plasmodium</taxon>
    </lineage>
</organism>
<reference evidence="4" key="1">
    <citation type="submission" date="2016-06" db="EMBL/GenBank/DDBJ databases">
        <title>First high quality genome sequence of Plasmodium coatneyi using continuous long reads from single molecule, real-time sequencing.</title>
        <authorList>
            <person name="Chien J.-T."/>
            <person name="Pakala S.B."/>
            <person name="Geraldo J.A."/>
            <person name="Lapp S.A."/>
            <person name="Barnwell J.W."/>
            <person name="Kissinger J.C."/>
            <person name="Galinski M.R."/>
            <person name="Humphrey J.C."/>
        </authorList>
    </citation>
    <scope>NUCLEOTIDE SEQUENCE [LARGE SCALE GENOMIC DNA]</scope>
    <source>
        <strain evidence="4">Hackeri</strain>
    </source>
</reference>
<dbReference type="InterPro" id="IPR024288">
    <property type="entry name" value="SICA_C"/>
</dbReference>
<dbReference type="EMBL" id="CP016252">
    <property type="protein sequence ID" value="ANQ11094.1"/>
    <property type="molecule type" value="Genomic_DNA"/>
</dbReference>
<evidence type="ECO:0000313" key="4">
    <source>
        <dbReference type="Proteomes" id="UP000092716"/>
    </source>
</evidence>
<feature type="region of interest" description="Disordered" evidence="1">
    <location>
        <begin position="39"/>
        <end position="81"/>
    </location>
</feature>
<feature type="domain" description="Schizont-infected cell agglutination C-terminal" evidence="2">
    <location>
        <begin position="3"/>
        <end position="79"/>
    </location>
</feature>
<dbReference type="GeneID" id="30911962"/>
<name>A0A1B1E7S8_9APIC</name>
<keyword evidence="4" id="KW-1185">Reference proteome</keyword>
<dbReference type="AlphaFoldDB" id="A0A1B1E7S8"/>
<protein>
    <submittedName>
        <fullName evidence="3">SICA antigen</fullName>
    </submittedName>
</protein>
<dbReference type="Pfam" id="PF12879">
    <property type="entry name" value="SICA_C"/>
    <property type="match status" value="1"/>
</dbReference>
<dbReference type="RefSeq" id="XP_019917789.1">
    <property type="nucleotide sequence ID" value="XM_020062008.1"/>
</dbReference>
<evidence type="ECO:0000313" key="3">
    <source>
        <dbReference type="EMBL" id="ANQ11094.1"/>
    </source>
</evidence>